<dbReference type="CDD" id="cd13616">
    <property type="entry name" value="PBP2_OsmF"/>
    <property type="match status" value="1"/>
</dbReference>
<dbReference type="Gene3D" id="3.40.190.120">
    <property type="entry name" value="Osmoprotection protein (prox), domain 2"/>
    <property type="match status" value="1"/>
</dbReference>
<dbReference type="InterPro" id="IPR007210">
    <property type="entry name" value="ABC_Gly_betaine_transp_sub-bd"/>
</dbReference>
<reference evidence="3 4" key="1">
    <citation type="submission" date="2016-01" db="EMBL/GenBank/DDBJ databases">
        <authorList>
            <person name="Oliw E.H."/>
        </authorList>
    </citation>
    <scope>NUCLEOTIDE SEQUENCE [LARGE SCALE GENOMIC DNA]</scope>
    <source>
        <strain evidence="3">LMG 27134</strain>
    </source>
</reference>
<evidence type="ECO:0000313" key="3">
    <source>
        <dbReference type="EMBL" id="SAL65684.1"/>
    </source>
</evidence>
<name>A0A158J9Z5_9BURK</name>
<dbReference type="GO" id="GO:0043190">
    <property type="term" value="C:ATP-binding cassette (ABC) transporter complex"/>
    <property type="evidence" value="ECO:0007669"/>
    <property type="project" value="InterPro"/>
</dbReference>
<feature type="signal peptide" evidence="1">
    <location>
        <begin position="1"/>
        <end position="27"/>
    </location>
</feature>
<dbReference type="AlphaFoldDB" id="A0A158J9Z5"/>
<dbReference type="OrthoDB" id="9781705at2"/>
<evidence type="ECO:0000313" key="4">
    <source>
        <dbReference type="Proteomes" id="UP000054683"/>
    </source>
</evidence>
<feature type="chain" id="PRO_5008502060" evidence="1">
    <location>
        <begin position="28"/>
        <end position="309"/>
    </location>
</feature>
<dbReference type="SUPFAM" id="SSF53850">
    <property type="entry name" value="Periplasmic binding protein-like II"/>
    <property type="match status" value="1"/>
</dbReference>
<accession>A0A158J9Z5</accession>
<dbReference type="Gene3D" id="3.40.190.10">
    <property type="entry name" value="Periplasmic binding protein-like II"/>
    <property type="match status" value="1"/>
</dbReference>
<evidence type="ECO:0000259" key="2">
    <source>
        <dbReference type="Pfam" id="PF04069"/>
    </source>
</evidence>
<dbReference type="Proteomes" id="UP000054683">
    <property type="component" value="Unassembled WGS sequence"/>
</dbReference>
<sequence length="309" mass="32375">MGIAKSIKAWGAAALVLTISNASIAYAADSVTVASKIDTEGNLLGNMIAQVLKSHGIAVSDKIGLGTTPIVRKAITTGEIDIYPEYTGNAAFFFNKADDPLWKNAVQGYEEASKLDYAANKIVWLTPAPANNTWAVALLGTVAKANKVKTFEDFGKWVSAGGQVKLAASAEFVNTAAALPSFEKTYAFKLKPEQLLVLSGGDTAATIKAAAEQTDKVNAAMVYGTDGGIAAAGLVVLEDNKNVQPVYAPTPVIRESVLKAHPEIAGYLKPVFASLDLKTLQTLNGRIQVNGEPAAAVAASYLKSKGFVK</sequence>
<organism evidence="3 4">
    <name type="scientific">Caballeronia udeis</name>
    <dbReference type="NCBI Taxonomy" id="1232866"/>
    <lineage>
        <taxon>Bacteria</taxon>
        <taxon>Pseudomonadati</taxon>
        <taxon>Pseudomonadota</taxon>
        <taxon>Betaproteobacteria</taxon>
        <taxon>Burkholderiales</taxon>
        <taxon>Burkholderiaceae</taxon>
        <taxon>Caballeronia</taxon>
    </lineage>
</organism>
<proteinExistence type="predicted"/>
<gene>
    <name evidence="3" type="ORF">AWB69_07423</name>
</gene>
<dbReference type="Pfam" id="PF04069">
    <property type="entry name" value="OpuAC"/>
    <property type="match status" value="1"/>
</dbReference>
<evidence type="ECO:0000256" key="1">
    <source>
        <dbReference type="SAM" id="SignalP"/>
    </source>
</evidence>
<feature type="domain" description="ABC-type glycine betaine transport system substrate-binding" evidence="2">
    <location>
        <begin position="30"/>
        <end position="303"/>
    </location>
</feature>
<dbReference type="GO" id="GO:0022857">
    <property type="term" value="F:transmembrane transporter activity"/>
    <property type="evidence" value="ECO:0007669"/>
    <property type="project" value="InterPro"/>
</dbReference>
<dbReference type="EMBL" id="FCOK02000077">
    <property type="protein sequence ID" value="SAL65684.1"/>
    <property type="molecule type" value="Genomic_DNA"/>
</dbReference>
<keyword evidence="1" id="KW-0732">Signal</keyword>
<protein>
    <submittedName>
        <fullName evidence="3">ABC transporter periplasmic glycine/betaine-binding protein</fullName>
    </submittedName>
</protein>
<dbReference type="RefSeq" id="WP_062091591.1">
    <property type="nucleotide sequence ID" value="NZ_FCOK02000077.1"/>
</dbReference>